<dbReference type="OrthoDB" id="3268254at2"/>
<accession>A0A4V2UT91</accession>
<sequence>MTNTDHKRNQRSRRGKGGRPPKKVKRQYVMTVRLTDTERFLIGDKARRAGMRPSEWFRGAAKRASVMARISPEDQRQLRMLAGLANNLNQLVRLTHTDGLLTVQKRCREILRKIDEQLTNLNDDRESDHR</sequence>
<name>A0A4V2UT91_9SPHI</name>
<keyword evidence="3" id="KW-1185">Reference proteome</keyword>
<gene>
    <name evidence="2" type="ORF">EDD80_11825</name>
</gene>
<dbReference type="InterPro" id="IPR053842">
    <property type="entry name" value="NikA-like"/>
</dbReference>
<comment type="caution">
    <text evidence="2">The sequence shown here is derived from an EMBL/GenBank/DDBJ whole genome shotgun (WGS) entry which is preliminary data.</text>
</comment>
<reference evidence="2 3" key="1">
    <citation type="submission" date="2019-03" db="EMBL/GenBank/DDBJ databases">
        <title>Genomic Encyclopedia of Type Strains, Phase IV (KMG-IV): sequencing the most valuable type-strain genomes for metagenomic binning, comparative biology and taxonomic classification.</title>
        <authorList>
            <person name="Goeker M."/>
        </authorList>
    </citation>
    <scope>NUCLEOTIDE SEQUENCE [LARGE SCALE GENOMIC DNA]</scope>
    <source>
        <strain evidence="2 3">DSM 21100</strain>
    </source>
</reference>
<dbReference type="AlphaFoldDB" id="A0A4V2UT91"/>
<dbReference type="Proteomes" id="UP000295807">
    <property type="component" value="Unassembled WGS sequence"/>
</dbReference>
<protein>
    <submittedName>
        <fullName evidence="2">Mobilization protein MobC</fullName>
    </submittedName>
</protein>
<organism evidence="2 3">
    <name type="scientific">Anseongella ginsenosidimutans</name>
    <dbReference type="NCBI Taxonomy" id="496056"/>
    <lineage>
        <taxon>Bacteria</taxon>
        <taxon>Pseudomonadati</taxon>
        <taxon>Bacteroidota</taxon>
        <taxon>Sphingobacteriia</taxon>
        <taxon>Sphingobacteriales</taxon>
        <taxon>Sphingobacteriaceae</taxon>
        <taxon>Anseongella</taxon>
    </lineage>
</organism>
<dbReference type="RefSeq" id="WP_132130659.1">
    <property type="nucleotide sequence ID" value="NZ_CP042432.1"/>
</dbReference>
<dbReference type="EMBL" id="SMAD01000018">
    <property type="protein sequence ID" value="TCS84756.1"/>
    <property type="molecule type" value="Genomic_DNA"/>
</dbReference>
<evidence type="ECO:0000256" key="1">
    <source>
        <dbReference type="SAM" id="MobiDB-lite"/>
    </source>
</evidence>
<proteinExistence type="predicted"/>
<evidence type="ECO:0000313" key="2">
    <source>
        <dbReference type="EMBL" id="TCS84756.1"/>
    </source>
</evidence>
<dbReference type="Pfam" id="PF21983">
    <property type="entry name" value="NikA-like"/>
    <property type="match status" value="1"/>
</dbReference>
<feature type="region of interest" description="Disordered" evidence="1">
    <location>
        <begin position="1"/>
        <end position="25"/>
    </location>
</feature>
<feature type="compositionally biased region" description="Basic residues" evidence="1">
    <location>
        <begin position="8"/>
        <end position="25"/>
    </location>
</feature>
<evidence type="ECO:0000313" key="3">
    <source>
        <dbReference type="Proteomes" id="UP000295807"/>
    </source>
</evidence>